<dbReference type="InterPro" id="IPR045189">
    <property type="entry name" value="UBR4-like"/>
</dbReference>
<accession>A0AAV7JY37</accession>
<proteinExistence type="predicted"/>
<feature type="region of interest" description="Disordered" evidence="4">
    <location>
        <begin position="145"/>
        <end position="178"/>
    </location>
</feature>
<dbReference type="SMART" id="SM00396">
    <property type="entry name" value="ZnF_UBR1"/>
    <property type="match status" value="1"/>
</dbReference>
<dbReference type="PANTHER" id="PTHR21725:SF1">
    <property type="entry name" value="E3 UBIQUITIN-PROTEIN LIGASE UBR4"/>
    <property type="match status" value="1"/>
</dbReference>
<dbReference type="Proteomes" id="UP001165289">
    <property type="component" value="Unassembled WGS sequence"/>
</dbReference>
<evidence type="ECO:0000259" key="5">
    <source>
        <dbReference type="SMART" id="SM00396"/>
    </source>
</evidence>
<evidence type="ECO:0000256" key="2">
    <source>
        <dbReference type="ARBA" id="ARBA00022771"/>
    </source>
</evidence>
<keyword evidence="2" id="KW-0863">Zinc-finger</keyword>
<evidence type="ECO:0000313" key="7">
    <source>
        <dbReference type="Proteomes" id="UP001165289"/>
    </source>
</evidence>
<dbReference type="InterPro" id="IPR003126">
    <property type="entry name" value="Znf_UBR"/>
</dbReference>
<evidence type="ECO:0000256" key="1">
    <source>
        <dbReference type="ARBA" id="ARBA00022723"/>
    </source>
</evidence>
<protein>
    <recommendedName>
        <fullName evidence="5">UBR-type domain-containing protein</fullName>
    </recommendedName>
</protein>
<dbReference type="PANTHER" id="PTHR21725">
    <property type="entry name" value="E3 UBIQUITIN-PROTEIN LIGASE UBR4"/>
    <property type="match status" value="1"/>
</dbReference>
<name>A0AAV7JY37_9METZ</name>
<evidence type="ECO:0000256" key="4">
    <source>
        <dbReference type="SAM" id="MobiDB-lite"/>
    </source>
</evidence>
<feature type="compositionally biased region" description="Basic and acidic residues" evidence="4">
    <location>
        <begin position="163"/>
        <end position="178"/>
    </location>
</feature>
<organism evidence="6 7">
    <name type="scientific">Oopsacas minuta</name>
    <dbReference type="NCBI Taxonomy" id="111878"/>
    <lineage>
        <taxon>Eukaryota</taxon>
        <taxon>Metazoa</taxon>
        <taxon>Porifera</taxon>
        <taxon>Hexactinellida</taxon>
        <taxon>Hexasterophora</taxon>
        <taxon>Lyssacinosida</taxon>
        <taxon>Leucopsacidae</taxon>
        <taxon>Oopsacas</taxon>
    </lineage>
</organism>
<keyword evidence="3" id="KW-0862">Zinc</keyword>
<dbReference type="EMBL" id="JAKMXF010000244">
    <property type="protein sequence ID" value="KAI6653943.1"/>
    <property type="molecule type" value="Genomic_DNA"/>
</dbReference>
<evidence type="ECO:0000313" key="6">
    <source>
        <dbReference type="EMBL" id="KAI6653943.1"/>
    </source>
</evidence>
<gene>
    <name evidence="6" type="ORF">LOD99_3119</name>
</gene>
<feature type="domain" description="UBR-type" evidence="5">
    <location>
        <begin position="74"/>
        <end position="138"/>
    </location>
</feature>
<reference evidence="6 7" key="1">
    <citation type="journal article" date="2023" name="BMC Biol.">
        <title>The compact genome of the sponge Oopsacas minuta (Hexactinellida) is lacking key metazoan core genes.</title>
        <authorList>
            <person name="Santini S."/>
            <person name="Schenkelaars Q."/>
            <person name="Jourda C."/>
            <person name="Duchesne M."/>
            <person name="Belahbib H."/>
            <person name="Rocher C."/>
            <person name="Selva M."/>
            <person name="Riesgo A."/>
            <person name="Vervoort M."/>
            <person name="Leys S.P."/>
            <person name="Kodjabachian L."/>
            <person name="Le Bivic A."/>
            <person name="Borchiellini C."/>
            <person name="Claverie J.M."/>
            <person name="Renard E."/>
        </authorList>
    </citation>
    <scope>NUCLEOTIDE SEQUENCE [LARGE SCALE GENOMIC DNA]</scope>
    <source>
        <strain evidence="6">SPO-2</strain>
    </source>
</reference>
<dbReference type="GO" id="GO:0008270">
    <property type="term" value="F:zinc ion binding"/>
    <property type="evidence" value="ECO:0007669"/>
    <property type="project" value="UniProtKB-KW"/>
</dbReference>
<keyword evidence="1" id="KW-0479">Metal-binding</keyword>
<dbReference type="Pfam" id="PF02207">
    <property type="entry name" value="zf-UBR"/>
    <property type="match status" value="1"/>
</dbReference>
<evidence type="ECO:0000256" key="3">
    <source>
        <dbReference type="ARBA" id="ARBA00022833"/>
    </source>
</evidence>
<dbReference type="AlphaFoldDB" id="A0AAV7JY37"/>
<comment type="caution">
    <text evidence="6">The sequence shown here is derived from an EMBL/GenBank/DDBJ whole genome shotgun (WGS) entry which is preliminary data.</text>
</comment>
<keyword evidence="7" id="KW-1185">Reference proteome</keyword>
<sequence>MVDNGAKFHMRKSNQVSQLDSGDETWVYSYEPEKMTQSQVWLSPGEDPPTKVVLGRSTRKQMVTKFFGEGSHIATTTEKEELKQHSYHCHTCKMTKAHGICTTCAKVCHKGHDLSYSRFSPIICSCGSRGNHSCNSLTSRIGDKTSDVKTDPTTDGFGINSSHKNEDGFEIERPSIKG</sequence>